<dbReference type="InterPro" id="IPR003593">
    <property type="entry name" value="AAA+_ATPase"/>
</dbReference>
<dbReference type="Gene3D" id="3.40.50.300">
    <property type="entry name" value="P-loop containing nucleotide triphosphate hydrolases"/>
    <property type="match status" value="1"/>
</dbReference>
<keyword evidence="4" id="KW-1133">Transmembrane helix</keyword>
<evidence type="ECO:0008006" key="9">
    <source>
        <dbReference type="Google" id="ProtNLM"/>
    </source>
</evidence>
<evidence type="ECO:0000256" key="3">
    <source>
        <dbReference type="ARBA" id="ARBA00023125"/>
    </source>
</evidence>
<keyword evidence="4" id="KW-0472">Membrane</keyword>
<evidence type="ECO:0000256" key="1">
    <source>
        <dbReference type="ARBA" id="ARBA00022741"/>
    </source>
</evidence>
<dbReference type="AlphaFoldDB" id="A0A2U2I6P8"/>
<dbReference type="OrthoDB" id="9802448at2"/>
<evidence type="ECO:0000256" key="2">
    <source>
        <dbReference type="ARBA" id="ARBA00022840"/>
    </source>
</evidence>
<keyword evidence="3" id="KW-0238">DNA-binding</keyword>
<evidence type="ECO:0000313" key="7">
    <source>
        <dbReference type="EMBL" id="PWF55410.1"/>
    </source>
</evidence>
<keyword evidence="8" id="KW-1185">Reference proteome</keyword>
<gene>
    <name evidence="7" type="ORF">C7C56_002050</name>
</gene>
<feature type="domain" description="AAA+ ATPase" evidence="5">
    <location>
        <begin position="336"/>
        <end position="486"/>
    </location>
</feature>
<dbReference type="RefSeq" id="WP_106755840.1">
    <property type="nucleotide sequence ID" value="NZ_PXWF02000027.1"/>
</dbReference>
<dbReference type="GO" id="GO:0140664">
    <property type="term" value="F:ATP-dependent DNA damage sensor activity"/>
    <property type="evidence" value="ECO:0007669"/>
    <property type="project" value="InterPro"/>
</dbReference>
<dbReference type="GO" id="GO:0005829">
    <property type="term" value="C:cytosol"/>
    <property type="evidence" value="ECO:0007669"/>
    <property type="project" value="TreeGrafter"/>
</dbReference>
<keyword evidence="1" id="KW-0547">Nucleotide-binding</keyword>
<dbReference type="GO" id="GO:0030983">
    <property type="term" value="F:mismatched DNA binding"/>
    <property type="evidence" value="ECO:0007669"/>
    <property type="project" value="InterPro"/>
</dbReference>
<feature type="domain" description="DNA mismatch repair proteins mutS family" evidence="6">
    <location>
        <begin position="337"/>
        <end position="516"/>
    </location>
</feature>
<evidence type="ECO:0000313" key="8">
    <source>
        <dbReference type="Proteomes" id="UP000241421"/>
    </source>
</evidence>
<protein>
    <recommendedName>
        <fullName evidence="9">DNA mismatch repair protein MutS</fullName>
    </recommendedName>
</protein>
<dbReference type="EMBL" id="PXWF02000027">
    <property type="protein sequence ID" value="PWF55410.1"/>
    <property type="molecule type" value="Genomic_DNA"/>
</dbReference>
<keyword evidence="4" id="KW-0812">Transmembrane</keyword>
<keyword evidence="2" id="KW-0067">ATP-binding</keyword>
<dbReference type="SMART" id="SM00382">
    <property type="entry name" value="AAA"/>
    <property type="match status" value="1"/>
</dbReference>
<evidence type="ECO:0000259" key="6">
    <source>
        <dbReference type="SMART" id="SM00534"/>
    </source>
</evidence>
<comment type="caution">
    <text evidence="7">The sequence shown here is derived from an EMBL/GenBank/DDBJ whole genome shotgun (WGS) entry which is preliminary data.</text>
</comment>
<name>A0A2U2I6P8_9BURK</name>
<dbReference type="PANTHER" id="PTHR11361:SF99">
    <property type="entry name" value="DNA MISMATCH REPAIR PROTEIN"/>
    <property type="match status" value="1"/>
</dbReference>
<sequence length="546" mass="58339">MPLSFASVTAPVKASLQELRTLLLPDPEPLDYPFAPDDVAQLHRLHADPGAAALDDTTWKDLLLGPYLAQLSPELSIFGQQMLHHRLRAGMDDGGRDALGERVREHMRDPVRLRQLRSACHALRAVDTEVAGLLFADDAPPARSAWAGKCWLLLAALLVSLGAVLLTPFAYLGAGLALFTLMSMQVRYGPRIEAWNRKLKSLQLMLRVDSELGTRDEAPLAGFVPAAAQSGRLNHSLSRSWVGGVTPGARAYSDWFMLANLEHYWKCVALVHGQRDFLRAAFLRCAGLEADLALARHLLQTPSACWADRGGAAELALDGAVHPLMAQAQPLTFRLHGKGAFISGRNGIGKSTLLRTIGLNLVAARAFGFCYAAGARVPQLPVYASMQSEDSLFGGESLYMAELRRARELLAAADGPHPGVYLIDEIFRGTNHLESVSAAAAVLDALAAKGMVIVSSHNLVLAPLLAHRLAPWCVAADAHAMLTLAPGVLSQTNGIALLGARGLGQELEANAGRVYDWLSGYLARPADCSHVLGGAGASDEAAGIVD</sequence>
<evidence type="ECO:0000259" key="5">
    <source>
        <dbReference type="SMART" id="SM00382"/>
    </source>
</evidence>
<dbReference type="SMART" id="SM00534">
    <property type="entry name" value="MUTSac"/>
    <property type="match status" value="1"/>
</dbReference>
<organism evidence="7 8">
    <name type="scientific">Massilia glaciei</name>
    <dbReference type="NCBI Taxonomy" id="1524097"/>
    <lineage>
        <taxon>Bacteria</taxon>
        <taxon>Pseudomonadati</taxon>
        <taxon>Pseudomonadota</taxon>
        <taxon>Betaproteobacteria</taxon>
        <taxon>Burkholderiales</taxon>
        <taxon>Oxalobacteraceae</taxon>
        <taxon>Telluria group</taxon>
        <taxon>Massilia</taxon>
    </lineage>
</organism>
<dbReference type="InterPro" id="IPR000432">
    <property type="entry name" value="DNA_mismatch_repair_MutS_C"/>
</dbReference>
<evidence type="ECO:0000256" key="4">
    <source>
        <dbReference type="SAM" id="Phobius"/>
    </source>
</evidence>
<dbReference type="SUPFAM" id="SSF52540">
    <property type="entry name" value="P-loop containing nucleoside triphosphate hydrolases"/>
    <property type="match status" value="1"/>
</dbReference>
<accession>A0A2U2I6P8</accession>
<dbReference type="GO" id="GO:0005524">
    <property type="term" value="F:ATP binding"/>
    <property type="evidence" value="ECO:0007669"/>
    <property type="project" value="UniProtKB-KW"/>
</dbReference>
<dbReference type="InterPro" id="IPR045076">
    <property type="entry name" value="MutS"/>
</dbReference>
<dbReference type="Proteomes" id="UP000241421">
    <property type="component" value="Unassembled WGS sequence"/>
</dbReference>
<dbReference type="Pfam" id="PF00488">
    <property type="entry name" value="MutS_V"/>
    <property type="match status" value="1"/>
</dbReference>
<dbReference type="PANTHER" id="PTHR11361">
    <property type="entry name" value="DNA MISMATCH REPAIR PROTEIN MUTS FAMILY MEMBER"/>
    <property type="match status" value="1"/>
</dbReference>
<feature type="transmembrane region" description="Helical" evidence="4">
    <location>
        <begin position="151"/>
        <end position="181"/>
    </location>
</feature>
<proteinExistence type="predicted"/>
<reference evidence="7 8" key="1">
    <citation type="submission" date="2018-04" db="EMBL/GenBank/DDBJ databases">
        <title>Massilia violaceinigra sp. nov., a novel purple-pigmented bacterium isolated from Tianshan glacier, Xinjiang, China.</title>
        <authorList>
            <person name="Wang H."/>
        </authorList>
    </citation>
    <scope>NUCLEOTIDE SEQUENCE [LARGE SCALE GENOMIC DNA]</scope>
    <source>
        <strain evidence="7 8">B448-2</strain>
    </source>
</reference>
<dbReference type="InterPro" id="IPR027417">
    <property type="entry name" value="P-loop_NTPase"/>
</dbReference>
<dbReference type="GO" id="GO:0006298">
    <property type="term" value="P:mismatch repair"/>
    <property type="evidence" value="ECO:0007669"/>
    <property type="project" value="InterPro"/>
</dbReference>